<evidence type="ECO:0000256" key="5">
    <source>
        <dbReference type="PROSITE-ProRule" id="PRU00277"/>
    </source>
</evidence>
<dbReference type="PANTHER" id="PTHR43811:SF57">
    <property type="entry name" value="FKBP-TYPE PEPTIDYL-PROLYL CIS-TRANS ISOMERASE FKPA-RELATED"/>
    <property type="match status" value="1"/>
</dbReference>
<keyword evidence="3 5" id="KW-0697">Rotamase</keyword>
<dbReference type="InterPro" id="IPR046357">
    <property type="entry name" value="PPIase_dom_sf"/>
</dbReference>
<accession>A0A934PK83</accession>
<evidence type="ECO:0000256" key="4">
    <source>
        <dbReference type="ARBA" id="ARBA00023235"/>
    </source>
</evidence>
<dbReference type="Pfam" id="PF00254">
    <property type="entry name" value="FKBP_C"/>
    <property type="match status" value="1"/>
</dbReference>
<evidence type="ECO:0000256" key="6">
    <source>
        <dbReference type="RuleBase" id="RU003915"/>
    </source>
</evidence>
<comment type="catalytic activity">
    <reaction evidence="1 5 6">
        <text>[protein]-peptidylproline (omega=180) = [protein]-peptidylproline (omega=0)</text>
        <dbReference type="Rhea" id="RHEA:16237"/>
        <dbReference type="Rhea" id="RHEA-COMP:10747"/>
        <dbReference type="Rhea" id="RHEA-COMP:10748"/>
        <dbReference type="ChEBI" id="CHEBI:83833"/>
        <dbReference type="ChEBI" id="CHEBI:83834"/>
        <dbReference type="EC" id="5.2.1.8"/>
    </reaction>
</comment>
<dbReference type="EMBL" id="JAEHFV010000002">
    <property type="protein sequence ID" value="MBK0369671.1"/>
    <property type="molecule type" value="Genomic_DNA"/>
</dbReference>
<dbReference type="InterPro" id="IPR001179">
    <property type="entry name" value="PPIase_FKBP_dom"/>
</dbReference>
<dbReference type="PROSITE" id="PS51257">
    <property type="entry name" value="PROKAR_LIPOPROTEIN"/>
    <property type="match status" value="1"/>
</dbReference>
<dbReference type="PANTHER" id="PTHR43811">
    <property type="entry name" value="FKBP-TYPE PEPTIDYL-PROLYL CIS-TRANS ISOMERASE FKPA"/>
    <property type="match status" value="1"/>
</dbReference>
<dbReference type="Gene3D" id="3.10.50.40">
    <property type="match status" value="1"/>
</dbReference>
<feature type="domain" description="PPIase FKBP-type" evidence="8">
    <location>
        <begin position="68"/>
        <end position="151"/>
    </location>
</feature>
<keyword evidence="7" id="KW-0732">Signal</keyword>
<dbReference type="Proteomes" id="UP000609172">
    <property type="component" value="Unassembled WGS sequence"/>
</dbReference>
<evidence type="ECO:0000313" key="10">
    <source>
        <dbReference type="Proteomes" id="UP000609172"/>
    </source>
</evidence>
<dbReference type="RefSeq" id="WP_200105589.1">
    <property type="nucleotide sequence ID" value="NZ_JAEHFV010000002.1"/>
</dbReference>
<gene>
    <name evidence="9" type="ORF">I5M07_07445</name>
</gene>
<comment type="caution">
    <text evidence="9">The sequence shown here is derived from an EMBL/GenBank/DDBJ whole genome shotgun (WGS) entry which is preliminary data.</text>
</comment>
<dbReference type="PROSITE" id="PS50059">
    <property type="entry name" value="FKBP_PPIASE"/>
    <property type="match status" value="1"/>
</dbReference>
<evidence type="ECO:0000313" key="9">
    <source>
        <dbReference type="EMBL" id="MBK0369671.1"/>
    </source>
</evidence>
<feature type="chain" id="PRO_5036999372" description="Peptidyl-prolyl cis-trans isomerase" evidence="7">
    <location>
        <begin position="21"/>
        <end position="151"/>
    </location>
</feature>
<proteinExistence type="inferred from homology"/>
<keyword evidence="10" id="KW-1185">Reference proteome</keyword>
<dbReference type="SUPFAM" id="SSF54534">
    <property type="entry name" value="FKBP-like"/>
    <property type="match status" value="1"/>
</dbReference>
<evidence type="ECO:0000256" key="7">
    <source>
        <dbReference type="SAM" id="SignalP"/>
    </source>
</evidence>
<protein>
    <recommendedName>
        <fullName evidence="6">Peptidyl-prolyl cis-trans isomerase</fullName>
        <ecNumber evidence="6">5.2.1.8</ecNumber>
    </recommendedName>
</protein>
<evidence type="ECO:0000256" key="1">
    <source>
        <dbReference type="ARBA" id="ARBA00000971"/>
    </source>
</evidence>
<keyword evidence="4 5" id="KW-0413">Isomerase</keyword>
<dbReference type="EC" id="5.2.1.8" evidence="6"/>
<name>A0A934PK83_9FLAO</name>
<reference evidence="9" key="1">
    <citation type="submission" date="2020-12" db="EMBL/GenBank/DDBJ databases">
        <title>Bacterial novel species Flavobacterium sp. SE-1-e isolated from soil.</title>
        <authorList>
            <person name="Jung H.-Y."/>
        </authorList>
    </citation>
    <scope>NUCLEOTIDE SEQUENCE</scope>
    <source>
        <strain evidence="9">SE-1-e</strain>
    </source>
</reference>
<comment type="similarity">
    <text evidence="2 6">Belongs to the FKBP-type PPIase family.</text>
</comment>
<evidence type="ECO:0000256" key="3">
    <source>
        <dbReference type="ARBA" id="ARBA00023110"/>
    </source>
</evidence>
<evidence type="ECO:0000259" key="8">
    <source>
        <dbReference type="PROSITE" id="PS50059"/>
    </source>
</evidence>
<feature type="signal peptide" evidence="7">
    <location>
        <begin position="1"/>
        <end position="20"/>
    </location>
</feature>
<sequence length="151" mass="16718">MKYFAFILFFFVAISCKKNASQMVDYSVKNETDIQAYIKKHKLKVQKTASGLYYAITKPGTGKQPTASDNVTVAYKGYFLDQNVFDESPKEGISFGLNQVIKGWTEGIPLFTEGAEGILIIPSKLGYGDQDFSRIPGGSVLVFDIHLISVN</sequence>
<evidence type="ECO:0000256" key="2">
    <source>
        <dbReference type="ARBA" id="ARBA00006577"/>
    </source>
</evidence>
<dbReference type="GO" id="GO:0003755">
    <property type="term" value="F:peptidyl-prolyl cis-trans isomerase activity"/>
    <property type="evidence" value="ECO:0007669"/>
    <property type="project" value="UniProtKB-UniRule"/>
</dbReference>
<organism evidence="9 10">
    <name type="scientific">Flavobacterium agrisoli</name>
    <dbReference type="NCBI Taxonomy" id="2793066"/>
    <lineage>
        <taxon>Bacteria</taxon>
        <taxon>Pseudomonadati</taxon>
        <taxon>Bacteroidota</taxon>
        <taxon>Flavobacteriia</taxon>
        <taxon>Flavobacteriales</taxon>
        <taxon>Flavobacteriaceae</taxon>
        <taxon>Flavobacterium</taxon>
    </lineage>
</organism>
<dbReference type="AlphaFoldDB" id="A0A934PK83"/>